<dbReference type="EMBL" id="JACHWB010000004">
    <property type="protein sequence ID" value="MBB3020445.1"/>
    <property type="molecule type" value="Genomic_DNA"/>
</dbReference>
<comment type="caution">
    <text evidence="1">The sequence shown here is derived from an EMBL/GenBank/DDBJ whole genome shotgun (WGS) entry which is preliminary data.</text>
</comment>
<keyword evidence="2" id="KW-1185">Reference proteome</keyword>
<dbReference type="RefSeq" id="WP_183452414.1">
    <property type="nucleotide sequence ID" value="NZ_JACHWB010000004.1"/>
</dbReference>
<protein>
    <submittedName>
        <fullName evidence="1">Uncharacterized protein</fullName>
    </submittedName>
</protein>
<gene>
    <name evidence="1" type="ORF">FHR70_003526</name>
</gene>
<dbReference type="AlphaFoldDB" id="A0A7W4VPA1"/>
<reference evidence="1 2" key="1">
    <citation type="submission" date="2020-08" db="EMBL/GenBank/DDBJ databases">
        <title>The Agave Microbiome: Exploring the role of microbial communities in plant adaptations to desert environments.</title>
        <authorList>
            <person name="Partida-Martinez L.P."/>
        </authorList>
    </citation>
    <scope>NUCLEOTIDE SEQUENCE [LARGE SCALE GENOMIC DNA]</scope>
    <source>
        <strain evidence="1 2">AT3.9</strain>
    </source>
</reference>
<accession>A0A7W4VPA1</accession>
<dbReference type="Proteomes" id="UP000532010">
    <property type="component" value="Unassembled WGS sequence"/>
</dbReference>
<proteinExistence type="predicted"/>
<evidence type="ECO:0000313" key="1">
    <source>
        <dbReference type="EMBL" id="MBB3020445.1"/>
    </source>
</evidence>
<organism evidence="1 2">
    <name type="scientific">Microvirga lupini</name>
    <dbReference type="NCBI Taxonomy" id="420324"/>
    <lineage>
        <taxon>Bacteria</taxon>
        <taxon>Pseudomonadati</taxon>
        <taxon>Pseudomonadota</taxon>
        <taxon>Alphaproteobacteria</taxon>
        <taxon>Hyphomicrobiales</taxon>
        <taxon>Methylobacteriaceae</taxon>
        <taxon>Microvirga</taxon>
    </lineage>
</organism>
<sequence length="64" mass="7544">MESEIEAVARALYSVEDDAQVWEQEPEIIKEEFREHARIALALLAQHRRQERYDRQAVAFPYAA</sequence>
<name>A0A7W4VPA1_9HYPH</name>
<evidence type="ECO:0000313" key="2">
    <source>
        <dbReference type="Proteomes" id="UP000532010"/>
    </source>
</evidence>